<dbReference type="InParanoid" id="T0QP78"/>
<accession>T0QP78</accession>
<dbReference type="InterPro" id="IPR051838">
    <property type="entry name" value="ARTD_PARP"/>
</dbReference>
<evidence type="ECO:0000313" key="8">
    <source>
        <dbReference type="EMBL" id="EQC36521.1"/>
    </source>
</evidence>
<dbReference type="Pfam" id="PF00644">
    <property type="entry name" value="PARP"/>
    <property type="match status" value="1"/>
</dbReference>
<dbReference type="EMBL" id="JH767147">
    <property type="protein sequence ID" value="EQC36521.1"/>
    <property type="molecule type" value="Genomic_DNA"/>
</dbReference>
<dbReference type="Pfam" id="PF18084">
    <property type="entry name" value="ARTD15_N"/>
    <property type="match status" value="1"/>
</dbReference>
<keyword evidence="9" id="KW-1185">Reference proteome</keyword>
<dbReference type="VEuPathDB" id="FungiDB:SDRG_05972"/>
<dbReference type="SUPFAM" id="SSF56399">
    <property type="entry name" value="ADP-ribosylation"/>
    <property type="match status" value="1"/>
</dbReference>
<organism evidence="8 9">
    <name type="scientific">Saprolegnia diclina (strain VS20)</name>
    <dbReference type="NCBI Taxonomy" id="1156394"/>
    <lineage>
        <taxon>Eukaryota</taxon>
        <taxon>Sar</taxon>
        <taxon>Stramenopiles</taxon>
        <taxon>Oomycota</taxon>
        <taxon>Saprolegniomycetes</taxon>
        <taxon>Saprolegniales</taxon>
        <taxon>Saprolegniaceae</taxon>
        <taxon>Saprolegnia</taxon>
    </lineage>
</organism>
<dbReference type="GO" id="GO:0016779">
    <property type="term" value="F:nucleotidyltransferase activity"/>
    <property type="evidence" value="ECO:0007669"/>
    <property type="project" value="UniProtKB-KW"/>
</dbReference>
<feature type="compositionally biased region" description="Basic and acidic residues" evidence="5">
    <location>
        <begin position="1"/>
        <end position="12"/>
    </location>
</feature>
<proteinExistence type="predicted"/>
<evidence type="ECO:0000256" key="3">
    <source>
        <dbReference type="ARBA" id="ARBA00022695"/>
    </source>
</evidence>
<keyword evidence="3" id="KW-0548">Nucleotidyltransferase</keyword>
<evidence type="ECO:0000313" key="9">
    <source>
        <dbReference type="Proteomes" id="UP000030762"/>
    </source>
</evidence>
<dbReference type="GO" id="GO:0003950">
    <property type="term" value="F:NAD+ poly-ADP-ribosyltransferase activity"/>
    <property type="evidence" value="ECO:0007669"/>
    <property type="project" value="InterPro"/>
</dbReference>
<gene>
    <name evidence="8" type="ORF">SDRG_05972</name>
</gene>
<name>T0QP78_SAPDV</name>
<feature type="domain" description="PARP catalytic" evidence="6">
    <location>
        <begin position="564"/>
        <end position="664"/>
    </location>
</feature>
<evidence type="ECO:0000256" key="4">
    <source>
        <dbReference type="ARBA" id="ARBA00023027"/>
    </source>
</evidence>
<evidence type="ECO:0000259" key="6">
    <source>
        <dbReference type="Pfam" id="PF00644"/>
    </source>
</evidence>
<feature type="region of interest" description="Disordered" evidence="5">
    <location>
        <begin position="1"/>
        <end position="130"/>
    </location>
</feature>
<feature type="domain" description="PARP16 N-terminal" evidence="7">
    <location>
        <begin position="468"/>
        <end position="529"/>
    </location>
</feature>
<keyword evidence="2" id="KW-0808">Transferase</keyword>
<dbReference type="InterPro" id="IPR041400">
    <property type="entry name" value="PARP16_N"/>
</dbReference>
<dbReference type="InterPro" id="IPR012317">
    <property type="entry name" value="Poly(ADP-ribose)pol_cat_dom"/>
</dbReference>
<evidence type="ECO:0000256" key="1">
    <source>
        <dbReference type="ARBA" id="ARBA00022676"/>
    </source>
</evidence>
<feature type="compositionally biased region" description="Pro residues" evidence="5">
    <location>
        <begin position="84"/>
        <end position="93"/>
    </location>
</feature>
<keyword evidence="4" id="KW-0520">NAD</keyword>
<protein>
    <recommendedName>
        <fullName evidence="10">PARP catalytic domain-containing protein</fullName>
    </recommendedName>
</protein>
<keyword evidence="1" id="KW-0328">Glycosyltransferase</keyword>
<evidence type="ECO:0008006" key="10">
    <source>
        <dbReference type="Google" id="ProtNLM"/>
    </source>
</evidence>
<dbReference type="GeneID" id="19946699"/>
<sequence length="738" mass="80725">MWATPAKDRDESLTYPKTPVKDRYKCSTCPKKCKKTGKGSRDRDGLCPTCAEKKRKKAQSQQQLELETMAPLVAESAPPREPESAPPLEPESAPPREPESAPPREPESAPPLVAESAPPLVPESTLTSSPKAPRICVGVREEIPLEKPEIVFKMYGFALKAWRHKECPIMLDDKIAGIRCVKCRAIQHNWARHLGRLKFDAAAELTDVVDGPAASTSLFGSATSFAATVRDGILQELPLIKDDQSDAIDVLATIADTFSIPMGSVSVGSRSFFICPGVCADDVGVDTLERFRFFANDETYLVSGSNQMRHATCTKWKLVKAMSTNVPHFVLALINCRRSRRGDWDSSIIEASHLHLTVPACLERAAWTAEASTLTLTVNFAPVADALPDLHDLAFFLPAADETVYCYASNDDASEAATSAVAILNDKLSTPFLALQFVHAVEQAVLDVRADVGNDERRAKAIARVTARLTSQPATCDVMLCLLATAATSPNRLSPPPPMFKQPNGEMHLATLKDTLSEVPSLPELQRANLDDILYHDDRLHVTKDALPASLCLANGDLDIALVAKVHQSHDPWFDEMAAQHGVAQCFHGSKLVHFHSILQNGLHVMSGTRHMSSGNVFGDGIYFAQSAQVAMNFAYGTPSQQWTRSQILSNDAICVAVCQVLTDRDRLTTLPGTTPDAKYYVLTDQRGVRVEYLVFLEPKAAARSAMRLLLGSPWDVAMSLFWFAVAYGLYRLCEATS</sequence>
<dbReference type="STRING" id="1156394.T0QP78"/>
<feature type="compositionally biased region" description="Basic and acidic residues" evidence="5">
    <location>
        <begin position="94"/>
        <end position="107"/>
    </location>
</feature>
<dbReference type="PANTHER" id="PTHR21328">
    <property type="entry name" value="POLY ADP-RIBOSE POLYMERASE FAMILY, MEMBER PARP"/>
    <property type="match status" value="1"/>
</dbReference>
<dbReference type="Gene3D" id="3.90.228.10">
    <property type="match status" value="1"/>
</dbReference>
<dbReference type="AlphaFoldDB" id="T0QP78"/>
<evidence type="ECO:0000256" key="5">
    <source>
        <dbReference type="SAM" id="MobiDB-lite"/>
    </source>
</evidence>
<evidence type="ECO:0000256" key="2">
    <source>
        <dbReference type="ARBA" id="ARBA00022679"/>
    </source>
</evidence>
<dbReference type="Proteomes" id="UP000030762">
    <property type="component" value="Unassembled WGS sequence"/>
</dbReference>
<dbReference type="RefSeq" id="XP_008609943.1">
    <property type="nucleotide sequence ID" value="XM_008611721.1"/>
</dbReference>
<reference evidence="8 9" key="1">
    <citation type="submission" date="2012-04" db="EMBL/GenBank/DDBJ databases">
        <title>The Genome Sequence of Saprolegnia declina VS20.</title>
        <authorList>
            <consortium name="The Broad Institute Genome Sequencing Platform"/>
            <person name="Russ C."/>
            <person name="Nusbaum C."/>
            <person name="Tyler B."/>
            <person name="van West P."/>
            <person name="Dieguez-Uribeondo J."/>
            <person name="de Bruijn I."/>
            <person name="Tripathy S."/>
            <person name="Jiang R."/>
            <person name="Young S.K."/>
            <person name="Zeng Q."/>
            <person name="Gargeya S."/>
            <person name="Fitzgerald M."/>
            <person name="Haas B."/>
            <person name="Abouelleil A."/>
            <person name="Alvarado L."/>
            <person name="Arachchi H.M."/>
            <person name="Berlin A."/>
            <person name="Chapman S.B."/>
            <person name="Goldberg J."/>
            <person name="Griggs A."/>
            <person name="Gujja S."/>
            <person name="Hansen M."/>
            <person name="Howarth C."/>
            <person name="Imamovic A."/>
            <person name="Larimer J."/>
            <person name="McCowen C."/>
            <person name="Montmayeur A."/>
            <person name="Murphy C."/>
            <person name="Neiman D."/>
            <person name="Pearson M."/>
            <person name="Priest M."/>
            <person name="Roberts A."/>
            <person name="Saif S."/>
            <person name="Shea T."/>
            <person name="Sisk P."/>
            <person name="Sykes S."/>
            <person name="Wortman J."/>
            <person name="Nusbaum C."/>
            <person name="Birren B."/>
        </authorList>
    </citation>
    <scope>NUCLEOTIDE SEQUENCE [LARGE SCALE GENOMIC DNA]</scope>
    <source>
        <strain evidence="8 9">VS20</strain>
    </source>
</reference>
<dbReference type="OrthoDB" id="78426at2759"/>
<evidence type="ECO:0000259" key="7">
    <source>
        <dbReference type="Pfam" id="PF18084"/>
    </source>
</evidence>